<dbReference type="STRING" id="699431.SY89_01506"/>
<organism evidence="1 2">
    <name type="scientific">Halolamina pelagica</name>
    <dbReference type="NCBI Taxonomy" id="699431"/>
    <lineage>
        <taxon>Archaea</taxon>
        <taxon>Methanobacteriati</taxon>
        <taxon>Methanobacteriota</taxon>
        <taxon>Stenosarchaea group</taxon>
        <taxon>Halobacteria</taxon>
        <taxon>Halobacteriales</taxon>
        <taxon>Haloferacaceae</taxon>
    </lineage>
</organism>
<keyword evidence="2" id="KW-1185">Reference proteome</keyword>
<gene>
    <name evidence="1" type="ORF">SY89_01506</name>
</gene>
<evidence type="ECO:0000313" key="2">
    <source>
        <dbReference type="Proteomes" id="UP000050535"/>
    </source>
</evidence>
<reference evidence="2" key="1">
    <citation type="submission" date="2013-11" db="EMBL/GenBank/DDBJ databases">
        <authorList>
            <person name="Hoang H.T."/>
            <person name="Killian M.L."/>
            <person name="Madson D.M."/>
            <person name="Arruda P.H.E."/>
            <person name="Sun D."/>
            <person name="Schwartz K.J."/>
            <person name="Yoon K."/>
        </authorList>
    </citation>
    <scope>NUCLEOTIDE SEQUENCE [LARGE SCALE GENOMIC DNA]</scope>
    <source>
        <strain evidence="2">CDK2</strain>
    </source>
</reference>
<accession>A0A0P7GPC9</accession>
<dbReference type="AlphaFoldDB" id="A0A0P7GPC9"/>
<proteinExistence type="predicted"/>
<evidence type="ECO:0008006" key="3">
    <source>
        <dbReference type="Google" id="ProtNLM"/>
    </source>
</evidence>
<protein>
    <recommendedName>
        <fullName evidence="3">Halobacterial output domain-containing protein</fullName>
    </recommendedName>
</protein>
<dbReference type="EMBL" id="LGUC01000001">
    <property type="protein sequence ID" value="KPN30767.1"/>
    <property type="molecule type" value="Genomic_DNA"/>
</dbReference>
<name>A0A0P7GPC9_9EURY</name>
<dbReference type="Proteomes" id="UP000050535">
    <property type="component" value="Unassembled WGS sequence"/>
</dbReference>
<comment type="caution">
    <text evidence="1">The sequence shown here is derived from an EMBL/GenBank/DDBJ whole genome shotgun (WGS) entry which is preliminary data.</text>
</comment>
<evidence type="ECO:0000313" key="1">
    <source>
        <dbReference type="EMBL" id="KPN30767.1"/>
    </source>
</evidence>
<sequence>MTQYTFIFGVRGTEYGSRSTRYGPPLTERLVTYSISGGETAVEALIGAFEALEPDVQARERTLYDHVATDAVDELLAAETAIRLEIVIWQHPVVLTRETVEVYAVPDA</sequence>